<comment type="caution">
    <text evidence="1">The sequence shown here is derived from an EMBL/GenBank/DDBJ whole genome shotgun (WGS) entry which is preliminary data.</text>
</comment>
<accession>A0A2T4U7P3</accession>
<dbReference type="InterPro" id="IPR009665">
    <property type="entry name" value="YyaC"/>
</dbReference>
<dbReference type="Proteomes" id="UP000240509">
    <property type="component" value="Unassembled WGS sequence"/>
</dbReference>
<dbReference type="Pfam" id="PF06866">
    <property type="entry name" value="DUF1256"/>
    <property type="match status" value="1"/>
</dbReference>
<dbReference type="RefSeq" id="WP_107584359.1">
    <property type="nucleotide sequence ID" value="NZ_PZJJ01000007.1"/>
</dbReference>
<reference evidence="1 2" key="1">
    <citation type="submission" date="2018-03" db="EMBL/GenBank/DDBJ databases">
        <title>Alkalicoccus saliphilus sp. nov., isolated from a mineral pool.</title>
        <authorList>
            <person name="Zhao B."/>
        </authorList>
    </citation>
    <scope>NUCLEOTIDE SEQUENCE [LARGE SCALE GENOMIC DNA]</scope>
    <source>
        <strain evidence="1 2">6AG</strain>
    </source>
</reference>
<dbReference type="AlphaFoldDB" id="A0A2T4U7P3"/>
<dbReference type="GO" id="GO:0008233">
    <property type="term" value="F:peptidase activity"/>
    <property type="evidence" value="ECO:0007669"/>
    <property type="project" value="UniProtKB-KW"/>
</dbReference>
<evidence type="ECO:0000313" key="2">
    <source>
        <dbReference type="Proteomes" id="UP000240509"/>
    </source>
</evidence>
<organism evidence="1 2">
    <name type="scientific">Alkalicoccus saliphilus</name>
    <dbReference type="NCBI Taxonomy" id="200989"/>
    <lineage>
        <taxon>Bacteria</taxon>
        <taxon>Bacillati</taxon>
        <taxon>Bacillota</taxon>
        <taxon>Bacilli</taxon>
        <taxon>Bacillales</taxon>
        <taxon>Bacillaceae</taxon>
        <taxon>Alkalicoccus</taxon>
    </lineage>
</organism>
<gene>
    <name evidence="1" type="primary">yyaC</name>
    <name evidence="1" type="ORF">C6Y45_06255</name>
</gene>
<keyword evidence="1" id="KW-0378">Hydrolase</keyword>
<dbReference type="NCBIfam" id="TIGR02841">
    <property type="entry name" value="spore_YyaC"/>
    <property type="match status" value="1"/>
</dbReference>
<protein>
    <submittedName>
        <fullName evidence="1">Spore protease YyaC</fullName>
    </submittedName>
</protein>
<evidence type="ECO:0000313" key="1">
    <source>
        <dbReference type="EMBL" id="PTL39428.1"/>
    </source>
</evidence>
<dbReference type="GO" id="GO:0006508">
    <property type="term" value="P:proteolysis"/>
    <property type="evidence" value="ECO:0007669"/>
    <property type="project" value="UniProtKB-KW"/>
</dbReference>
<proteinExistence type="predicted"/>
<keyword evidence="1" id="KW-0645">Protease</keyword>
<name>A0A2T4U7P3_9BACI</name>
<keyword evidence="2" id="KW-1185">Reference proteome</keyword>
<dbReference type="OrthoDB" id="9815953at2"/>
<dbReference type="InterPro" id="IPR023430">
    <property type="entry name" value="Pept_HybD-like_dom_sf"/>
</dbReference>
<dbReference type="SUPFAM" id="SSF53163">
    <property type="entry name" value="HybD-like"/>
    <property type="match status" value="1"/>
</dbReference>
<dbReference type="EMBL" id="PZJJ01000007">
    <property type="protein sequence ID" value="PTL39428.1"/>
    <property type="molecule type" value="Genomic_DNA"/>
</dbReference>
<sequence length="203" mass="21730">MKTYGSPVRISADSPVSVQELTTVITEQLKENISSFVVMCIGTDRSTGDSLGPLAGTLLQEMKPDFIEVYGTLHEPVHAKNIGKVCQEIEQVHPDAFVLAVDAGLGLRKNVGTIVFGEGPLFPGSALNRTLSPVGEAHLTGIVNVSGFMELSVLQNTRLSVVMSLAKILAESLYNIDQELSLRKKLPSCPGSNVLPFAKPQSL</sequence>